<gene>
    <name evidence="1" type="ORF">JR316_005188</name>
    <name evidence="2" type="ORF">JR316_005193</name>
</gene>
<dbReference type="EMBL" id="JAFIQS010000005">
    <property type="protein sequence ID" value="KAG5168641.1"/>
    <property type="molecule type" value="Genomic_DNA"/>
</dbReference>
<dbReference type="EMBL" id="JAFIQS010000005">
    <property type="protein sequence ID" value="KAG5168636.1"/>
    <property type="molecule type" value="Genomic_DNA"/>
</dbReference>
<evidence type="ECO:0000313" key="1">
    <source>
        <dbReference type="EMBL" id="KAG5168636.1"/>
    </source>
</evidence>
<proteinExistence type="predicted"/>
<evidence type="ECO:0000313" key="2">
    <source>
        <dbReference type="EMBL" id="KAG5168641.1"/>
    </source>
</evidence>
<organism evidence="2">
    <name type="scientific">Psilocybe cubensis</name>
    <name type="common">Psychedelic mushroom</name>
    <name type="synonym">Stropharia cubensis</name>
    <dbReference type="NCBI Taxonomy" id="181762"/>
    <lineage>
        <taxon>Eukaryota</taxon>
        <taxon>Fungi</taxon>
        <taxon>Dikarya</taxon>
        <taxon>Basidiomycota</taxon>
        <taxon>Agaricomycotina</taxon>
        <taxon>Agaricomycetes</taxon>
        <taxon>Agaricomycetidae</taxon>
        <taxon>Agaricales</taxon>
        <taxon>Agaricineae</taxon>
        <taxon>Strophariaceae</taxon>
        <taxon>Psilocybe</taxon>
    </lineage>
</organism>
<sequence>MVIVYPTWLFTGHPPPPLHRHPLRQCIAMWPSMYNRKNSPKTHIAHFPPSLINPRHYRQPSLWSLVNDEQPFLFLSAWYSTSIVIKAQALRPQQRSSLYDLADGQFLIKSESLRLNLAFGLVLDIDCEKDAQLIPRLETLLIQYPQHLLSLDLFRTHTGSIVAHYLLAIVFTNCHIVPDKELTRPLGTNTASRQLLTIETPRTSILLSASYCSTLIALNTLPIRYP</sequence>
<reference evidence="2" key="1">
    <citation type="submission" date="2021-02" db="EMBL/GenBank/DDBJ databases">
        <title>Psilocybe cubensis genome.</title>
        <authorList>
            <person name="Mckernan K.J."/>
            <person name="Crawford S."/>
            <person name="Trippe A."/>
            <person name="Kane L.T."/>
            <person name="Mclaughlin S."/>
        </authorList>
    </citation>
    <scope>NUCLEOTIDE SEQUENCE [LARGE SCALE GENOMIC DNA]</scope>
    <source>
        <strain evidence="2">MGC-MH-2018</strain>
    </source>
</reference>
<comment type="caution">
    <text evidence="2">The sequence shown here is derived from an EMBL/GenBank/DDBJ whole genome shotgun (WGS) entry which is preliminary data.</text>
</comment>
<accession>A0A8H7XVV0</accession>
<name>A0A8H7XVV0_PSICU</name>
<dbReference type="AlphaFoldDB" id="A0A8H7XVV0"/>
<protein>
    <submittedName>
        <fullName evidence="2">Uncharacterized protein</fullName>
    </submittedName>
</protein>